<keyword evidence="6" id="KW-1185">Reference proteome</keyword>
<dbReference type="FunFam" id="1.25.10.10:FF:001397">
    <property type="entry name" value="INTegrator complex Subunit homolog"/>
    <property type="match status" value="1"/>
</dbReference>
<evidence type="ECO:0000313" key="6">
    <source>
        <dbReference type="Proteomes" id="UP000835052"/>
    </source>
</evidence>
<evidence type="ECO:0000256" key="2">
    <source>
        <dbReference type="ARBA" id="ARBA00023242"/>
    </source>
</evidence>
<keyword evidence="2" id="KW-0539">Nucleus</keyword>
<feature type="domain" description="Integrator complex subunit 4/Protein SIEL C-terminal Ig-like" evidence="4">
    <location>
        <begin position="871"/>
        <end position="996"/>
    </location>
</feature>
<evidence type="ECO:0000259" key="4">
    <source>
        <dbReference type="Pfam" id="PF25458"/>
    </source>
</evidence>
<comment type="subcellular location">
    <subcellularLocation>
        <location evidence="1">Nucleus</location>
    </subcellularLocation>
</comment>
<dbReference type="SUPFAM" id="SSF48371">
    <property type="entry name" value="ARM repeat"/>
    <property type="match status" value="1"/>
</dbReference>
<comment type="caution">
    <text evidence="5">The sequence shown here is derived from an EMBL/GenBank/DDBJ whole genome shotgun (WGS) entry which is preliminary data.</text>
</comment>
<proteinExistence type="predicted"/>
<evidence type="ECO:0000256" key="1">
    <source>
        <dbReference type="ARBA" id="ARBA00004123"/>
    </source>
</evidence>
<reference evidence="5" key="1">
    <citation type="submission" date="2020-10" db="EMBL/GenBank/DDBJ databases">
        <authorList>
            <person name="Kikuchi T."/>
        </authorList>
    </citation>
    <scope>NUCLEOTIDE SEQUENCE</scope>
    <source>
        <strain evidence="5">NKZ352</strain>
    </source>
</reference>
<feature type="region of interest" description="Disordered" evidence="3">
    <location>
        <begin position="389"/>
        <end position="416"/>
    </location>
</feature>
<protein>
    <recommendedName>
        <fullName evidence="4">Integrator complex subunit 4/Protein SIEL C-terminal Ig-like domain-containing protein</fullName>
    </recommendedName>
</protein>
<dbReference type="Proteomes" id="UP000835052">
    <property type="component" value="Unassembled WGS sequence"/>
</dbReference>
<dbReference type="OrthoDB" id="18190at2759"/>
<sequence length="998" mass="110992">MAVPQSSIVRKRTLPAEAVRTKKKKLNENTTAPTSRRPRKTYKRRSVTIVVEDLLTSLERRLTSISFHLIRELHIEHGKTTRGAELESVATNLVMGAIRTKDDSVASKVLGVLFAFMNNATIAQWRRLMDFLTNNEEANKLFLRSALDHKIIKFYTLAMSKGILKYIQLPEKVHHCLERCIAQSLISLGGSHRRVIVARFHIAVASTESADENRLRIVEKTLCRMLNDRDCRVRRAALEGLSTFMDRAKPLSKRTYSALKEVREDVDKNIRLTVLRLLVYFANKMPTENVAGTGKTPVTLSDDAFTAVCDAINDIETSVRAEAAKVLGEFTNVSDDLLYQTLDKKLMRSNKAAGVIKMDKSMFSLSKGKKDAAKEGRWRFNARHKGKNIQEASEGWSRGKELHSKAPTTKPAAEEEDSIIPHGACGAFVTALEDEFMDVRKAAVYSLGTLAASRPPFAISALEYLADMFNDEIAEVRLDAIYALTPLIVHSQLSCEQLNVILKCLDDGMPESRQAMRELLKKAAFADVDCIDLCVEAMLMCMKRFPDDQNAVFECMAAIGLNHSVQVQAMARRLLGIHPLFHAREQPITDVKYLTKLILVLNAASKQESIVSVLPPFMRAHYRFLRSSSAHMVKPVKALDDLKKDGRSSFKDGGEKAEKIIERTYERLRESSCTTSLEDRNILRNNISHDSQAITAYNDNVSGAARLIYCLTELNMAVDNVAQTVFCSGEIVDALRAIHQHLLDIQCIECQFAGVSADLSAYLIHCRLYLTLLEIAGTLILNMAEWQRGMLRGRNAVIVARERLSRLQVAANSSTNDFLVESSSLFDFTGAGVNVKKVTTAGALCNLLEKFAPILPPKLPPAAEIALKWANITKPNKDAALESAVKFISGLPHAILLEAQLHNLKECDFERIRIKIGYPDSSSMLVKPRQTDFKTTNGDTVLSTQIMMTAASCWSESAEVALTVVILVGPNSSIPLYSSPTCLSTANVRVKIHPVSRK</sequence>
<dbReference type="InterPro" id="IPR057412">
    <property type="entry name" value="INTS4_C"/>
</dbReference>
<dbReference type="PANTHER" id="PTHR20938">
    <property type="entry name" value="INTEGRATOR COMPLEX SUBUNIT 4"/>
    <property type="match status" value="1"/>
</dbReference>
<accession>A0A8S1GPZ0</accession>
<evidence type="ECO:0000256" key="3">
    <source>
        <dbReference type="SAM" id="MobiDB-lite"/>
    </source>
</evidence>
<dbReference type="Gene3D" id="1.25.10.10">
    <property type="entry name" value="Leucine-rich Repeat Variant"/>
    <property type="match status" value="2"/>
</dbReference>
<dbReference type="PANTHER" id="PTHR20938:SF0">
    <property type="entry name" value="INTEGRATOR COMPLEX SUBUNIT 4"/>
    <property type="match status" value="1"/>
</dbReference>
<dbReference type="InterPro" id="IPR016024">
    <property type="entry name" value="ARM-type_fold"/>
</dbReference>
<feature type="region of interest" description="Disordered" evidence="3">
    <location>
        <begin position="19"/>
        <end position="42"/>
    </location>
</feature>
<dbReference type="GO" id="GO:0016180">
    <property type="term" value="P:snRNA processing"/>
    <property type="evidence" value="ECO:0007669"/>
    <property type="project" value="TreeGrafter"/>
</dbReference>
<dbReference type="EMBL" id="CAJGYM010000001">
    <property type="protein sequence ID" value="CAD6184852.1"/>
    <property type="molecule type" value="Genomic_DNA"/>
</dbReference>
<dbReference type="AlphaFoldDB" id="A0A8S1GPZ0"/>
<evidence type="ECO:0000313" key="5">
    <source>
        <dbReference type="EMBL" id="CAD6184852.1"/>
    </source>
</evidence>
<dbReference type="GO" id="GO:0032039">
    <property type="term" value="C:integrator complex"/>
    <property type="evidence" value="ECO:0007669"/>
    <property type="project" value="TreeGrafter"/>
</dbReference>
<dbReference type="Pfam" id="PF25458">
    <property type="entry name" value="INTS4_C"/>
    <property type="match status" value="1"/>
</dbReference>
<name>A0A8S1GPZ0_9PELO</name>
<organism evidence="5 6">
    <name type="scientific">Caenorhabditis auriculariae</name>
    <dbReference type="NCBI Taxonomy" id="2777116"/>
    <lineage>
        <taxon>Eukaryota</taxon>
        <taxon>Metazoa</taxon>
        <taxon>Ecdysozoa</taxon>
        <taxon>Nematoda</taxon>
        <taxon>Chromadorea</taxon>
        <taxon>Rhabditida</taxon>
        <taxon>Rhabditina</taxon>
        <taxon>Rhabditomorpha</taxon>
        <taxon>Rhabditoidea</taxon>
        <taxon>Rhabditidae</taxon>
        <taxon>Peloderinae</taxon>
        <taxon>Caenorhabditis</taxon>
    </lineage>
</organism>
<gene>
    <name evidence="5" type="ORF">CAUJ_LOCUS771</name>
</gene>
<dbReference type="InterPro" id="IPR011989">
    <property type="entry name" value="ARM-like"/>
</dbReference>